<comment type="caution">
    <text evidence="2">The sequence shown here is derived from an EMBL/GenBank/DDBJ whole genome shotgun (WGS) entry which is preliminary data.</text>
</comment>
<dbReference type="AlphaFoldDB" id="A0A7W6JSP3"/>
<evidence type="ECO:0000313" key="2">
    <source>
        <dbReference type="EMBL" id="MBB4098892.1"/>
    </source>
</evidence>
<proteinExistence type="predicted"/>
<protein>
    <recommendedName>
        <fullName evidence="1">PilZ domain-containing protein</fullName>
    </recommendedName>
</protein>
<keyword evidence="3" id="KW-1185">Reference proteome</keyword>
<dbReference type="SUPFAM" id="SSF141371">
    <property type="entry name" value="PilZ domain-like"/>
    <property type="match status" value="1"/>
</dbReference>
<evidence type="ECO:0000259" key="1">
    <source>
        <dbReference type="Pfam" id="PF07238"/>
    </source>
</evidence>
<dbReference type="GO" id="GO:0035438">
    <property type="term" value="F:cyclic-di-GMP binding"/>
    <property type="evidence" value="ECO:0007669"/>
    <property type="project" value="InterPro"/>
</dbReference>
<reference evidence="2 3" key="1">
    <citation type="submission" date="2020-08" db="EMBL/GenBank/DDBJ databases">
        <title>Genomic Encyclopedia of Type Strains, Phase IV (KMG-IV): sequencing the most valuable type-strain genomes for metagenomic binning, comparative biology and taxonomic classification.</title>
        <authorList>
            <person name="Goeker M."/>
        </authorList>
    </citation>
    <scope>NUCLEOTIDE SEQUENCE [LARGE SCALE GENOMIC DNA]</scope>
    <source>
        <strain evidence="2 3">DSM 101806</strain>
    </source>
</reference>
<feature type="domain" description="PilZ" evidence="1">
    <location>
        <begin position="114"/>
        <end position="189"/>
    </location>
</feature>
<feature type="domain" description="PilZ" evidence="1">
    <location>
        <begin position="18"/>
        <end position="97"/>
    </location>
</feature>
<sequence length="205" mass="22093">MEANPASAAETRDEWIERAPRAVATLLVGKLSHEGNPGQLCRVRNISEQGMQIDTIASLLPAMRISVELRGGQTLTGAIAWTKGGRAGVRFDTPADVNAILGKPQIEAATVRPRSPRFAAEIPARINSLGRSIDVVVVDLSQGGACLRLQRTLRADSEVILMIPGLPTRRCTTRWSNDEFAGVAFHDPISYTELSAWLDSPAARG</sequence>
<dbReference type="Proteomes" id="UP000557392">
    <property type="component" value="Unassembled WGS sequence"/>
</dbReference>
<name>A0A7W6JSP3_9SPHN</name>
<dbReference type="InterPro" id="IPR009875">
    <property type="entry name" value="PilZ_domain"/>
</dbReference>
<gene>
    <name evidence="2" type="ORF">GGR46_002456</name>
</gene>
<accession>A0A7W6JSP3</accession>
<evidence type="ECO:0000313" key="3">
    <source>
        <dbReference type="Proteomes" id="UP000557392"/>
    </source>
</evidence>
<dbReference type="Pfam" id="PF07238">
    <property type="entry name" value="PilZ"/>
    <property type="match status" value="2"/>
</dbReference>
<organism evidence="2 3">
    <name type="scientific">Sphingomonas kyeonggiensis</name>
    <dbReference type="NCBI Taxonomy" id="1268553"/>
    <lineage>
        <taxon>Bacteria</taxon>
        <taxon>Pseudomonadati</taxon>
        <taxon>Pseudomonadota</taxon>
        <taxon>Alphaproteobacteria</taxon>
        <taxon>Sphingomonadales</taxon>
        <taxon>Sphingomonadaceae</taxon>
        <taxon>Sphingomonas</taxon>
    </lineage>
</organism>
<dbReference type="EMBL" id="JACIEH010000002">
    <property type="protein sequence ID" value="MBB4098892.1"/>
    <property type="molecule type" value="Genomic_DNA"/>
</dbReference>
<dbReference type="RefSeq" id="WP_183998035.1">
    <property type="nucleotide sequence ID" value="NZ_JACIEH010000002.1"/>
</dbReference>